<dbReference type="PANTHER" id="PTHR47165">
    <property type="entry name" value="OS03G0429900 PROTEIN"/>
    <property type="match status" value="1"/>
</dbReference>
<feature type="domain" description="Replication protein A OB" evidence="13">
    <location>
        <begin position="285"/>
        <end position="380"/>
    </location>
</feature>
<keyword evidence="5 9" id="KW-0863">Zinc-finger</keyword>
<dbReference type="GO" id="GO:0006260">
    <property type="term" value="P:DNA replication"/>
    <property type="evidence" value="ECO:0007669"/>
    <property type="project" value="UniProtKB-KW"/>
</dbReference>
<dbReference type="CDD" id="cd04474">
    <property type="entry name" value="RPA1_DBD_A"/>
    <property type="match status" value="1"/>
</dbReference>
<evidence type="ECO:0000256" key="10">
    <source>
        <dbReference type="SAM" id="MobiDB-lite"/>
    </source>
</evidence>
<evidence type="ECO:0000259" key="11">
    <source>
        <dbReference type="Pfam" id="PF02721"/>
    </source>
</evidence>
<evidence type="ECO:0000256" key="6">
    <source>
        <dbReference type="ARBA" id="ARBA00022833"/>
    </source>
</evidence>
<dbReference type="NCBIfam" id="TIGR00617">
    <property type="entry name" value="rpa1"/>
    <property type="match status" value="1"/>
</dbReference>
<dbReference type="Gene3D" id="2.40.50.140">
    <property type="entry name" value="Nucleic acid-binding proteins"/>
    <property type="match status" value="3"/>
</dbReference>
<dbReference type="InterPro" id="IPR031657">
    <property type="entry name" value="REPA_OB_2"/>
</dbReference>
<dbReference type="Pfam" id="PF08646">
    <property type="entry name" value="Rep_fac-A_C"/>
    <property type="match status" value="1"/>
</dbReference>
<evidence type="ECO:0000256" key="3">
    <source>
        <dbReference type="ARBA" id="ARBA00022705"/>
    </source>
</evidence>
<name>A0A5E8C582_9ASCO</name>
<feature type="region of interest" description="Disordered" evidence="10">
    <location>
        <begin position="136"/>
        <end position="158"/>
    </location>
</feature>
<reference evidence="14 15" key="1">
    <citation type="submission" date="2019-09" db="EMBL/GenBank/DDBJ databases">
        <authorList>
            <person name="Brejova B."/>
        </authorList>
    </citation>
    <scope>NUCLEOTIDE SEQUENCE [LARGE SCALE GENOMIC DNA]</scope>
</reference>
<dbReference type="CDD" id="cd04476">
    <property type="entry name" value="RPA1_DBD_C"/>
    <property type="match status" value="1"/>
</dbReference>
<dbReference type="GO" id="GO:0005662">
    <property type="term" value="C:DNA replication factor A complex"/>
    <property type="evidence" value="ECO:0007669"/>
    <property type="project" value="UniProtKB-ARBA"/>
</dbReference>
<dbReference type="GO" id="GO:0006281">
    <property type="term" value="P:DNA repair"/>
    <property type="evidence" value="ECO:0007669"/>
    <property type="project" value="InterPro"/>
</dbReference>
<dbReference type="GO" id="GO:0008270">
    <property type="term" value="F:zinc ion binding"/>
    <property type="evidence" value="ECO:0007669"/>
    <property type="project" value="UniProtKB-KW"/>
</dbReference>
<dbReference type="FunFam" id="2.40.50.140:FF:000041">
    <property type="entry name" value="Replication protein A subunit"/>
    <property type="match status" value="1"/>
</dbReference>
<accession>A0A5E8C582</accession>
<evidence type="ECO:0000256" key="4">
    <source>
        <dbReference type="ARBA" id="ARBA00022723"/>
    </source>
</evidence>
<keyword evidence="4 9" id="KW-0479">Metal-binding</keyword>
<comment type="similarity">
    <text evidence="2 9">Belongs to the replication factor A protein 1 family.</text>
</comment>
<comment type="subcellular location">
    <subcellularLocation>
        <location evidence="1 9">Nucleus</location>
    </subcellularLocation>
</comment>
<sequence length="593" mass="67543">MSDPQISYGVLSNIIGHSNDSGWLAPRGVVLQILKYKRDEKNIRFLLHDGKNSAPGFCTEAPEGLDLSDLENVPNSLIRIQNYSVRPMKGKYYLLIRTSEYIGKGEFPSEAPTALPVASNSTEIFSFVNDQHKLTKKEDQTASNDSRHPQSHPQKKSNGIFTEISALTPFTTKWRICARVEYRSDIRTFRSKTSGNDGSLFNITLVDKSGEIRATGFNEIVETYYNMLEPGSVFVISGARINSANKKYSNLKHDYEITLDRNTTIEPADDFSESVPKMIADFTPLDKLADVESESVINVIGVAHNVYDATSQMSKTGKEYTKRDIILVDKSLFMVRVTLWSETATKFDESKQGHVVAIKGVRVSDFNGKSLSVLASGLVINDPEIDEAYNLQGWYQNGGLDSNFKWISNSGGDGKFETPEKYLTLQEATENRLGMSDTPDYFITMAVINRIIQREPYYPACTQPNCNKKVVQQTNEKWRCEKCDVEIEKPNYRYVLSVPANDYTDQIWISCFDETAQVFLGVSANELYDYYQSNDEAYKHVMEDYNHNEYIFKIKARKEFFNNVERVRYQVVNIHPADFITESRKLLDDIQQY</sequence>
<dbReference type="GO" id="GO:0000781">
    <property type="term" value="C:chromosome, telomeric region"/>
    <property type="evidence" value="ECO:0007669"/>
    <property type="project" value="UniProtKB-ARBA"/>
</dbReference>
<keyword evidence="15" id="KW-1185">Reference proteome</keyword>
<dbReference type="RefSeq" id="XP_031857087.1">
    <property type="nucleotide sequence ID" value="XM_032001196.1"/>
</dbReference>
<dbReference type="InterPro" id="IPR047192">
    <property type="entry name" value="Euk_RPA1_DBD_C"/>
</dbReference>
<dbReference type="Pfam" id="PF16900">
    <property type="entry name" value="REPA_OB_2"/>
    <property type="match status" value="1"/>
</dbReference>
<feature type="domain" description="Replication factor A C-terminal" evidence="12">
    <location>
        <begin position="441"/>
        <end position="586"/>
    </location>
</feature>
<keyword evidence="8 9" id="KW-0539">Nucleus</keyword>
<dbReference type="SUPFAM" id="SSF50249">
    <property type="entry name" value="Nucleic acid-binding proteins"/>
    <property type="match status" value="3"/>
</dbReference>
<dbReference type="InterPro" id="IPR013955">
    <property type="entry name" value="Rep_factor-A_C"/>
</dbReference>
<dbReference type="InterPro" id="IPR012340">
    <property type="entry name" value="NA-bd_OB-fold"/>
</dbReference>
<dbReference type="CDD" id="cd04475">
    <property type="entry name" value="RPA1_DBD_B"/>
    <property type="match status" value="1"/>
</dbReference>
<evidence type="ECO:0000313" key="15">
    <source>
        <dbReference type="Proteomes" id="UP000398389"/>
    </source>
</evidence>
<dbReference type="InterPro" id="IPR004591">
    <property type="entry name" value="Rfa1"/>
</dbReference>
<evidence type="ECO:0000256" key="1">
    <source>
        <dbReference type="ARBA" id="ARBA00004123"/>
    </source>
</evidence>
<feature type="compositionally biased region" description="Basic and acidic residues" evidence="10">
    <location>
        <begin position="136"/>
        <end position="148"/>
    </location>
</feature>
<proteinExistence type="inferred from homology"/>
<dbReference type="AlphaFoldDB" id="A0A5E8C582"/>
<dbReference type="FunFam" id="2.40.50.140:FF:000064">
    <property type="entry name" value="Replication protein A subunit"/>
    <property type="match status" value="1"/>
</dbReference>
<dbReference type="GeneID" id="43585296"/>
<dbReference type="PANTHER" id="PTHR47165:SF4">
    <property type="entry name" value="OS03G0429900 PROTEIN"/>
    <property type="match status" value="1"/>
</dbReference>
<gene>
    <name evidence="14" type="ORF">SAPINGB_P006485</name>
</gene>
<organism evidence="14 15">
    <name type="scientific">Magnusiomyces paraingens</name>
    <dbReference type="NCBI Taxonomy" id="2606893"/>
    <lineage>
        <taxon>Eukaryota</taxon>
        <taxon>Fungi</taxon>
        <taxon>Dikarya</taxon>
        <taxon>Ascomycota</taxon>
        <taxon>Saccharomycotina</taxon>
        <taxon>Dipodascomycetes</taxon>
        <taxon>Dipodascales</taxon>
        <taxon>Dipodascaceae</taxon>
        <taxon>Magnusiomyces</taxon>
    </lineage>
</organism>
<dbReference type="FunFam" id="2.40.50.140:FF:000090">
    <property type="entry name" value="Replication protein A subunit"/>
    <property type="match status" value="1"/>
</dbReference>
<dbReference type="Pfam" id="PF02721">
    <property type="entry name" value="DUF223"/>
    <property type="match status" value="1"/>
</dbReference>
<dbReference type="OrthoDB" id="1751331at2759"/>
<evidence type="ECO:0000313" key="14">
    <source>
        <dbReference type="EMBL" id="VVT58989.1"/>
    </source>
</evidence>
<feature type="domain" description="Replication protein A 70 kDa DNA-binding subunit B/D first OB fold" evidence="11">
    <location>
        <begin position="161"/>
        <end position="267"/>
    </location>
</feature>
<keyword evidence="6 9" id="KW-0862">Zinc</keyword>
<dbReference type="GO" id="GO:0007004">
    <property type="term" value="P:telomere maintenance via telomerase"/>
    <property type="evidence" value="ECO:0007669"/>
    <property type="project" value="UniProtKB-ARBA"/>
</dbReference>
<dbReference type="GO" id="GO:0006310">
    <property type="term" value="P:DNA recombination"/>
    <property type="evidence" value="ECO:0007669"/>
    <property type="project" value="InterPro"/>
</dbReference>
<dbReference type="EMBL" id="CABVLU010000005">
    <property type="protein sequence ID" value="VVT58989.1"/>
    <property type="molecule type" value="Genomic_DNA"/>
</dbReference>
<evidence type="ECO:0000256" key="2">
    <source>
        <dbReference type="ARBA" id="ARBA00005690"/>
    </source>
</evidence>
<keyword evidence="3 9" id="KW-0235">DNA replication</keyword>
<comment type="function">
    <text evidence="9">As part of the replication protein A (RPA/RP-A), a single-stranded DNA-binding heterotrimeric complex, may play an essential role in DNA replication, recombination and repair. Binds and stabilizes single-stranded DNA intermediates, preventing complementary DNA reannealing and recruiting different proteins involved in DNA metabolism.</text>
</comment>
<evidence type="ECO:0000256" key="5">
    <source>
        <dbReference type="ARBA" id="ARBA00022771"/>
    </source>
</evidence>
<evidence type="ECO:0000256" key="8">
    <source>
        <dbReference type="ARBA" id="ARBA00023242"/>
    </source>
</evidence>
<dbReference type="InterPro" id="IPR003871">
    <property type="entry name" value="RFA1B/D_OB_1st"/>
</dbReference>
<dbReference type="GO" id="GO:0003697">
    <property type="term" value="F:single-stranded DNA binding"/>
    <property type="evidence" value="ECO:0007669"/>
    <property type="project" value="UniProtKB-ARBA"/>
</dbReference>
<protein>
    <recommendedName>
        <fullName evidence="9">Replication protein A subunit</fullName>
    </recommendedName>
</protein>
<dbReference type="Proteomes" id="UP000398389">
    <property type="component" value="Unassembled WGS sequence"/>
</dbReference>
<evidence type="ECO:0000256" key="9">
    <source>
        <dbReference type="RuleBase" id="RU364130"/>
    </source>
</evidence>
<evidence type="ECO:0000256" key="7">
    <source>
        <dbReference type="ARBA" id="ARBA00023125"/>
    </source>
</evidence>
<evidence type="ECO:0000259" key="13">
    <source>
        <dbReference type="Pfam" id="PF16900"/>
    </source>
</evidence>
<keyword evidence="7 9" id="KW-0238">DNA-binding</keyword>
<evidence type="ECO:0000259" key="12">
    <source>
        <dbReference type="Pfam" id="PF08646"/>
    </source>
</evidence>
<comment type="subunit">
    <text evidence="9">Component of the heterotrimeric canonical replication protein A complex (RPA).</text>
</comment>